<dbReference type="InterPro" id="IPR036265">
    <property type="entry name" value="HIT-like_sf"/>
</dbReference>
<protein>
    <recommendedName>
        <fullName evidence="1">HIT domain-containing protein</fullName>
    </recommendedName>
</protein>
<evidence type="ECO:0000259" key="1">
    <source>
        <dbReference type="PROSITE" id="PS51084"/>
    </source>
</evidence>
<dbReference type="AlphaFoldDB" id="A0A0F9XMS8"/>
<feature type="domain" description="HIT" evidence="1">
    <location>
        <begin position="5"/>
        <end position="110"/>
    </location>
</feature>
<reference evidence="2" key="1">
    <citation type="journal article" date="2015" name="Nature">
        <title>Complex archaea that bridge the gap between prokaryotes and eukaryotes.</title>
        <authorList>
            <person name="Spang A."/>
            <person name="Saw J.H."/>
            <person name="Jorgensen S.L."/>
            <person name="Zaremba-Niedzwiedzka K."/>
            <person name="Martijn J."/>
            <person name="Lind A.E."/>
            <person name="van Eijk R."/>
            <person name="Schleper C."/>
            <person name="Guy L."/>
            <person name="Ettema T.J."/>
        </authorList>
    </citation>
    <scope>NUCLEOTIDE SEQUENCE</scope>
</reference>
<dbReference type="PRINTS" id="PR00332">
    <property type="entry name" value="HISTRIAD"/>
</dbReference>
<comment type="caution">
    <text evidence="2">The sequence shown here is derived from an EMBL/GenBank/DDBJ whole genome shotgun (WGS) entry which is preliminary data.</text>
</comment>
<dbReference type="GO" id="GO:0003824">
    <property type="term" value="F:catalytic activity"/>
    <property type="evidence" value="ECO:0007669"/>
    <property type="project" value="InterPro"/>
</dbReference>
<dbReference type="InterPro" id="IPR011146">
    <property type="entry name" value="HIT-like"/>
</dbReference>
<name>A0A0F9XMS8_9ZZZZ</name>
<dbReference type="InterPro" id="IPR001310">
    <property type="entry name" value="Histidine_triad_HIT"/>
</dbReference>
<dbReference type="PROSITE" id="PS00892">
    <property type="entry name" value="HIT_1"/>
    <property type="match status" value="1"/>
</dbReference>
<evidence type="ECO:0000313" key="2">
    <source>
        <dbReference type="EMBL" id="KKN93478.1"/>
    </source>
</evidence>
<dbReference type="Gene3D" id="3.30.428.10">
    <property type="entry name" value="HIT-like"/>
    <property type="match status" value="1"/>
</dbReference>
<dbReference type="SUPFAM" id="SSF54197">
    <property type="entry name" value="HIT-like"/>
    <property type="match status" value="1"/>
</dbReference>
<dbReference type="PROSITE" id="PS51084">
    <property type="entry name" value="HIT_2"/>
    <property type="match status" value="1"/>
</dbReference>
<dbReference type="Pfam" id="PF11969">
    <property type="entry name" value="DcpS_C"/>
    <property type="match status" value="1"/>
</dbReference>
<dbReference type="InterPro" id="IPR019808">
    <property type="entry name" value="Histidine_triad_CS"/>
</dbReference>
<organism evidence="2">
    <name type="scientific">marine sediment metagenome</name>
    <dbReference type="NCBI Taxonomy" id="412755"/>
    <lineage>
        <taxon>unclassified sequences</taxon>
        <taxon>metagenomes</taxon>
        <taxon>ecological metagenomes</taxon>
    </lineage>
</organism>
<gene>
    <name evidence="2" type="ORF">LCGC14_0196670</name>
</gene>
<accession>A0A0F9XMS8</accession>
<dbReference type="EMBL" id="LAZR01000085">
    <property type="protein sequence ID" value="KKN93478.1"/>
    <property type="molecule type" value="Genomic_DNA"/>
</dbReference>
<sequence>MEECLFCKIINKELPSEIVYEAEETIAFKDTHPKASVHILILPKKHILSVNHLTSEDKNLIGDLFLVAQKIAKEKDLKGYKLAINVGKEGGQLIDHLHLHLLGGAIEEMP</sequence>
<proteinExistence type="predicted"/>
<dbReference type="PANTHER" id="PTHR23089">
    <property type="entry name" value="HISTIDINE TRIAD HIT PROTEIN"/>
    <property type="match status" value="1"/>
</dbReference>